<evidence type="ECO:0000256" key="2">
    <source>
        <dbReference type="ARBA" id="ARBA00009272"/>
    </source>
</evidence>
<comment type="subcellular location">
    <subcellularLocation>
        <location evidence="1 4">Bacterial flagellum basal body</location>
    </subcellularLocation>
</comment>
<dbReference type="InterPro" id="IPR001624">
    <property type="entry name" value="FliE"/>
</dbReference>
<dbReference type="PANTHER" id="PTHR34653">
    <property type="match status" value="1"/>
</dbReference>
<dbReference type="EMBL" id="CAJNBJ010000017">
    <property type="protein sequence ID" value="CAE6777671.1"/>
    <property type="molecule type" value="Genomic_DNA"/>
</dbReference>
<reference evidence="6 7" key="1">
    <citation type="submission" date="2021-02" db="EMBL/GenBank/DDBJ databases">
        <authorList>
            <person name="Han P."/>
        </authorList>
    </citation>
    <scope>NUCLEOTIDE SEQUENCE [LARGE SCALE GENOMIC DNA]</scope>
    <source>
        <strain evidence="6">Candidatus Nitrospira sp. ZN2</strain>
    </source>
</reference>
<dbReference type="Proteomes" id="UP000675880">
    <property type="component" value="Unassembled WGS sequence"/>
</dbReference>
<dbReference type="PRINTS" id="PR01006">
    <property type="entry name" value="FLGHOOKFLIE"/>
</dbReference>
<evidence type="ECO:0000313" key="7">
    <source>
        <dbReference type="Proteomes" id="UP000675880"/>
    </source>
</evidence>
<name>A0ABM8RY04_9BACT</name>
<organism evidence="6 7">
    <name type="scientific">Nitrospira defluvii</name>
    <dbReference type="NCBI Taxonomy" id="330214"/>
    <lineage>
        <taxon>Bacteria</taxon>
        <taxon>Pseudomonadati</taxon>
        <taxon>Nitrospirota</taxon>
        <taxon>Nitrospiria</taxon>
        <taxon>Nitrospirales</taxon>
        <taxon>Nitrospiraceae</taxon>
        <taxon>Nitrospira</taxon>
    </lineage>
</organism>
<keyword evidence="6" id="KW-0282">Flagellum</keyword>
<evidence type="ECO:0000256" key="5">
    <source>
        <dbReference type="NCBIfam" id="TIGR00205"/>
    </source>
</evidence>
<evidence type="ECO:0000313" key="6">
    <source>
        <dbReference type="EMBL" id="CAE6777671.1"/>
    </source>
</evidence>
<gene>
    <name evidence="4 6" type="primary">fliE</name>
    <name evidence="6" type="ORF">NSPZN2_40598</name>
</gene>
<dbReference type="PANTHER" id="PTHR34653:SF1">
    <property type="entry name" value="FLAGELLAR HOOK-BASAL BODY COMPLEX PROTEIN FLIE"/>
    <property type="match status" value="1"/>
</dbReference>
<comment type="caution">
    <text evidence="6">The sequence shown here is derived from an EMBL/GenBank/DDBJ whole genome shotgun (WGS) entry which is preliminary data.</text>
</comment>
<keyword evidence="6" id="KW-0966">Cell projection</keyword>
<dbReference type="NCBIfam" id="TIGR00205">
    <property type="entry name" value="fliE"/>
    <property type="match status" value="1"/>
</dbReference>
<keyword evidence="6" id="KW-0969">Cilium</keyword>
<protein>
    <recommendedName>
        <fullName evidence="4 5">Flagellar hook-basal body complex protein FliE</fullName>
    </recommendedName>
</protein>
<proteinExistence type="inferred from homology"/>
<evidence type="ECO:0000256" key="1">
    <source>
        <dbReference type="ARBA" id="ARBA00004117"/>
    </source>
</evidence>
<keyword evidence="3 4" id="KW-0975">Bacterial flagellum</keyword>
<comment type="similarity">
    <text evidence="2 4">Belongs to the FliE family.</text>
</comment>
<dbReference type="RefSeq" id="WP_213043399.1">
    <property type="nucleotide sequence ID" value="NZ_CAJNBJ010000017.1"/>
</dbReference>
<dbReference type="Pfam" id="PF02049">
    <property type="entry name" value="FliE"/>
    <property type="match status" value="1"/>
</dbReference>
<evidence type="ECO:0000256" key="3">
    <source>
        <dbReference type="ARBA" id="ARBA00023143"/>
    </source>
</evidence>
<dbReference type="HAMAP" id="MF_00724">
    <property type="entry name" value="FliE"/>
    <property type="match status" value="1"/>
</dbReference>
<accession>A0ABM8RY04</accession>
<evidence type="ECO:0000256" key="4">
    <source>
        <dbReference type="HAMAP-Rule" id="MF_00724"/>
    </source>
</evidence>
<sequence length="100" mass="10800">MTDLRIAGANQPHPIEIPEIKESGQAGGANFVDSLQEAIGHINDAQTGASQAVDALVTGQNTNIHQAMVALQQADASFQLMMQVRNKLVTAYEEIQRMQI</sequence>
<keyword evidence="7" id="KW-1185">Reference proteome</keyword>